<dbReference type="WBParaSite" id="MBELARI_LOCUS11868">
    <property type="protein sequence ID" value="MBELARI_LOCUS11868"/>
    <property type="gene ID" value="MBELARI_LOCUS11868"/>
</dbReference>
<dbReference type="PANTHER" id="PTHR12243:SF67">
    <property type="entry name" value="COREPRESSOR OF PANGOLIN, ISOFORM A-RELATED"/>
    <property type="match status" value="1"/>
</dbReference>
<feature type="domain" description="MADF" evidence="2">
    <location>
        <begin position="10"/>
        <end position="112"/>
    </location>
</feature>
<dbReference type="Pfam" id="PF10545">
    <property type="entry name" value="MADF_DNA_bdg"/>
    <property type="match status" value="1"/>
</dbReference>
<dbReference type="PROSITE" id="PS51029">
    <property type="entry name" value="MADF"/>
    <property type="match status" value="1"/>
</dbReference>
<organism evidence="3 4">
    <name type="scientific">Mesorhabditis belari</name>
    <dbReference type="NCBI Taxonomy" id="2138241"/>
    <lineage>
        <taxon>Eukaryota</taxon>
        <taxon>Metazoa</taxon>
        <taxon>Ecdysozoa</taxon>
        <taxon>Nematoda</taxon>
        <taxon>Chromadorea</taxon>
        <taxon>Rhabditida</taxon>
        <taxon>Rhabditina</taxon>
        <taxon>Rhabditomorpha</taxon>
        <taxon>Rhabditoidea</taxon>
        <taxon>Rhabditidae</taxon>
        <taxon>Mesorhabditinae</taxon>
        <taxon>Mesorhabditis</taxon>
    </lineage>
</organism>
<keyword evidence="3" id="KW-1185">Reference proteome</keyword>
<dbReference type="Proteomes" id="UP000887575">
    <property type="component" value="Unassembled WGS sequence"/>
</dbReference>
<name>A0AAF3ED25_9BILA</name>
<feature type="region of interest" description="Disordered" evidence="1">
    <location>
        <begin position="112"/>
        <end position="131"/>
    </location>
</feature>
<feature type="region of interest" description="Disordered" evidence="1">
    <location>
        <begin position="168"/>
        <end position="197"/>
    </location>
</feature>
<protein>
    <submittedName>
        <fullName evidence="4">MADF domain-containing protein</fullName>
    </submittedName>
</protein>
<evidence type="ECO:0000313" key="3">
    <source>
        <dbReference type="Proteomes" id="UP000887575"/>
    </source>
</evidence>
<proteinExistence type="predicted"/>
<dbReference type="GO" id="GO:0005634">
    <property type="term" value="C:nucleus"/>
    <property type="evidence" value="ECO:0007669"/>
    <property type="project" value="TreeGrafter"/>
</dbReference>
<evidence type="ECO:0000313" key="4">
    <source>
        <dbReference type="WBParaSite" id="MBELARI_LOCUS11868"/>
    </source>
</evidence>
<dbReference type="SMART" id="SM00595">
    <property type="entry name" value="MADF"/>
    <property type="match status" value="1"/>
</dbReference>
<dbReference type="AlphaFoldDB" id="A0AAF3ED25"/>
<reference evidence="4" key="1">
    <citation type="submission" date="2024-02" db="UniProtKB">
        <authorList>
            <consortium name="WormBaseParasite"/>
        </authorList>
    </citation>
    <scope>IDENTIFICATION</scope>
</reference>
<evidence type="ECO:0000259" key="2">
    <source>
        <dbReference type="PROSITE" id="PS51029"/>
    </source>
</evidence>
<dbReference type="InterPro" id="IPR006578">
    <property type="entry name" value="MADF-dom"/>
</dbReference>
<dbReference type="PANTHER" id="PTHR12243">
    <property type="entry name" value="MADF DOMAIN TRANSCRIPTION FACTOR"/>
    <property type="match status" value="1"/>
</dbReference>
<feature type="compositionally biased region" description="Polar residues" evidence="1">
    <location>
        <begin position="121"/>
        <end position="131"/>
    </location>
</feature>
<sequence>MAWTDNSRGTLIEQVKERPVLWDRAMQSDPNARVLRHEAIREIVDILNDTYFPHLSKQQYTPDEVRSQWKNLKDTYKRKQRWLSEGKYSRDPAEEPTWKFFRLLRFLEKGKEEGPLREDGASSNEAPDGSQMQIVSKFEAPSSSSWNEEANSIDFLLKAAEVVQRPPTEKFMNQPPPIHPVVPTTMPRDTSPPPKRARTSIMMGSGPSTSLQNTVPLQTTQLAQDDFGHFGQFIGVTLRRIAAEGFRVEALRLQKKISDLIFDTQLRALEATER</sequence>
<evidence type="ECO:0000256" key="1">
    <source>
        <dbReference type="SAM" id="MobiDB-lite"/>
    </source>
</evidence>
<dbReference type="GO" id="GO:0005667">
    <property type="term" value="C:transcription regulator complex"/>
    <property type="evidence" value="ECO:0007669"/>
    <property type="project" value="TreeGrafter"/>
</dbReference>
<dbReference type="InterPro" id="IPR039353">
    <property type="entry name" value="TF_Adf1"/>
</dbReference>
<accession>A0AAF3ED25</accession>
<dbReference type="GO" id="GO:0006357">
    <property type="term" value="P:regulation of transcription by RNA polymerase II"/>
    <property type="evidence" value="ECO:0007669"/>
    <property type="project" value="TreeGrafter"/>
</dbReference>